<feature type="domain" description="DUF6604" evidence="2">
    <location>
        <begin position="12"/>
        <end position="298"/>
    </location>
</feature>
<evidence type="ECO:0000313" key="4">
    <source>
        <dbReference type="Proteomes" id="UP000284375"/>
    </source>
</evidence>
<dbReference type="PANTHER" id="PTHR38795">
    <property type="entry name" value="DUF6604 DOMAIN-CONTAINING PROTEIN"/>
    <property type="match status" value="1"/>
</dbReference>
<keyword evidence="4" id="KW-1185">Reference proteome</keyword>
<feature type="region of interest" description="Disordered" evidence="1">
    <location>
        <begin position="743"/>
        <end position="763"/>
    </location>
</feature>
<dbReference type="InterPro" id="IPR046539">
    <property type="entry name" value="DUF6604"/>
</dbReference>
<dbReference type="PANTHER" id="PTHR38795:SF1">
    <property type="entry name" value="DUF6604 DOMAIN-CONTAINING PROTEIN"/>
    <property type="match status" value="1"/>
</dbReference>
<dbReference type="Proteomes" id="UP000284375">
    <property type="component" value="Unassembled WGS sequence"/>
</dbReference>
<gene>
    <name evidence="3" type="ORF">VSDG_07617</name>
</gene>
<sequence>MLPSLVSTKYGRYKVNQDDLATYLAVTGTLCGAPRSLTKPNDNSSEIKSTRLKGKERKLAKQQTANGVIDVTTRQRAPKLELDSYVPLAEIISKSNSIHSRVPRWVISIIDKIVQDRHDCFQHINGEDVSTFLAKGQYDGHIHPINVLERVRSILGSKYEKQLALAQQKSLPKTPGKRVLGEISGNAFAKLKIDSPEKPSSPTRPDEAQAQEAEARDQAQADAWRNSLGVSQVFAAYPEASHEEALVALGSLRKDMISMREVVHEAWLGYKMGKVDLAAAAVTTNTAIDIARSLENQARPIIESYMRSLDAKEIELPVYFYSLGDWFRDINGKTCGTNIYAALLGCDPPDKAELPDELQTVNTKKAQDLELIAFRWAYKLVQMYCMEFFSKTKKLQMPPDHEPRRWGKGERPDDAKLLEVSRTCYGVDVQWLYELSWLGNYGYGPVFPVLDEVSRSFRVMHEDVDLKLWAVFGVQMFHEVSLILAPEEQVGALQAVDTFLRNGFEMFQKAEEAYFAIYLQKLRDGRPDPGEKYSPEARATAGKTMFSCLFPSQVDDEIESAGHLQYPNLHKAYLMSRHPILCGILLHTGRLVMQERGIAVENCTRSILKMAHFYNACLSESLLDGHWLDLEYCIEHLQGPNLFMNGKPPGKIKNYGKAYLLAAGALSLTYAAPDCRDDPRNGGRRGWMEHGVKGRKNSWGKTLQKLGKISLMFEDRFCHTGERYDLNEEDVRALAEHAAAYQCGDENEDRSKPQSKTGHSAAKKAKSLDEILRGLCQGLNHEVPILAFPYISLNADCSEILWDLERQVQIKHHLLCDLDSAHLDLGQIAVMFLVNHSSRMSIPAECINKHTQEDSEGGNDGMDALLWVFNIVPEPLRTSYPKEVHDYFQKFLSKPREVVKAKRHRLAKCVDCVHCRNALQLELDDADGELDGRMLPENVREIIVQMPVQTEPTTGGEVPVAHRADEAKPRFKIVYQSHYERFD</sequence>
<dbReference type="EMBL" id="LJZO01000040">
    <property type="protein sequence ID" value="ROV91989.1"/>
    <property type="molecule type" value="Genomic_DNA"/>
</dbReference>
<feature type="region of interest" description="Disordered" evidence="1">
    <location>
        <begin position="191"/>
        <end position="221"/>
    </location>
</feature>
<dbReference type="STRING" id="252740.A0A423VLU3"/>
<dbReference type="Pfam" id="PF20253">
    <property type="entry name" value="DUF6604"/>
    <property type="match status" value="1"/>
</dbReference>
<reference evidence="3 4" key="1">
    <citation type="submission" date="2015-09" db="EMBL/GenBank/DDBJ databases">
        <title>Host preference determinants of Valsa canker pathogens revealed by comparative genomics.</title>
        <authorList>
            <person name="Yin Z."/>
            <person name="Huang L."/>
        </authorList>
    </citation>
    <scope>NUCLEOTIDE SEQUENCE [LARGE SCALE GENOMIC DNA]</scope>
    <source>
        <strain evidence="3 4">YSFL</strain>
    </source>
</reference>
<dbReference type="OrthoDB" id="5238236at2759"/>
<protein>
    <recommendedName>
        <fullName evidence="2">DUF6604 domain-containing protein</fullName>
    </recommendedName>
</protein>
<name>A0A423VLU3_CYTCH</name>
<evidence type="ECO:0000313" key="3">
    <source>
        <dbReference type="EMBL" id="ROV91989.1"/>
    </source>
</evidence>
<accession>A0A423VLU3</accession>
<evidence type="ECO:0000259" key="2">
    <source>
        <dbReference type="Pfam" id="PF20253"/>
    </source>
</evidence>
<comment type="caution">
    <text evidence="3">The sequence shown here is derived from an EMBL/GenBank/DDBJ whole genome shotgun (WGS) entry which is preliminary data.</text>
</comment>
<organism evidence="3 4">
    <name type="scientific">Cytospora chrysosperma</name>
    <name type="common">Cytospora canker fungus</name>
    <name type="synonym">Sphaeria chrysosperma</name>
    <dbReference type="NCBI Taxonomy" id="252740"/>
    <lineage>
        <taxon>Eukaryota</taxon>
        <taxon>Fungi</taxon>
        <taxon>Dikarya</taxon>
        <taxon>Ascomycota</taxon>
        <taxon>Pezizomycotina</taxon>
        <taxon>Sordariomycetes</taxon>
        <taxon>Sordariomycetidae</taxon>
        <taxon>Diaporthales</taxon>
        <taxon>Cytosporaceae</taxon>
        <taxon>Cytospora</taxon>
    </lineage>
</organism>
<dbReference type="AlphaFoldDB" id="A0A423VLU3"/>
<proteinExistence type="predicted"/>
<evidence type="ECO:0000256" key="1">
    <source>
        <dbReference type="SAM" id="MobiDB-lite"/>
    </source>
</evidence>